<organism evidence="3 4">
    <name type="scientific">Microvirga alba</name>
    <dbReference type="NCBI Taxonomy" id="2791025"/>
    <lineage>
        <taxon>Bacteria</taxon>
        <taxon>Pseudomonadati</taxon>
        <taxon>Pseudomonadota</taxon>
        <taxon>Alphaproteobacteria</taxon>
        <taxon>Hyphomicrobiales</taxon>
        <taxon>Methylobacteriaceae</taxon>
        <taxon>Microvirga</taxon>
    </lineage>
</organism>
<gene>
    <name evidence="3" type="ORF">I2H38_11335</name>
</gene>
<dbReference type="InterPro" id="IPR041657">
    <property type="entry name" value="HTH_17"/>
</dbReference>
<dbReference type="Proteomes" id="UP000599312">
    <property type="component" value="Unassembled WGS sequence"/>
</dbReference>
<evidence type="ECO:0000259" key="2">
    <source>
        <dbReference type="Pfam" id="PF12728"/>
    </source>
</evidence>
<protein>
    <submittedName>
        <fullName evidence="3">Helix-turn-helix domain-containing protein</fullName>
    </submittedName>
</protein>
<reference evidence="3" key="1">
    <citation type="submission" date="2020-11" db="EMBL/GenBank/DDBJ databases">
        <authorList>
            <person name="Kim M.K."/>
        </authorList>
    </citation>
    <scope>NUCLEOTIDE SEQUENCE</scope>
    <source>
        <strain evidence="3">BT350</strain>
    </source>
</reference>
<dbReference type="InterPro" id="IPR009061">
    <property type="entry name" value="DNA-bd_dom_put_sf"/>
</dbReference>
<dbReference type="AlphaFoldDB" id="A0A931BMI4"/>
<evidence type="ECO:0000313" key="3">
    <source>
        <dbReference type="EMBL" id="MBF9233971.1"/>
    </source>
</evidence>
<feature type="domain" description="Helix-turn-helix" evidence="2">
    <location>
        <begin position="4"/>
        <end position="59"/>
    </location>
</feature>
<sequence>MGKLLTMAEAADELRICERTLREHVRQGDIAYIAIGRGTHRRRRMFDQDDLTDFKERQRRRDKCLSTNTKTHRTTITTSNIKVVALPVQRAARAAAKPKSSSGRKSGPRAARKWIGLPENPTPTSP</sequence>
<feature type="region of interest" description="Disordered" evidence="1">
    <location>
        <begin position="90"/>
        <end position="126"/>
    </location>
</feature>
<name>A0A931BMI4_9HYPH</name>
<dbReference type="EMBL" id="JADQDO010000005">
    <property type="protein sequence ID" value="MBF9233971.1"/>
    <property type="molecule type" value="Genomic_DNA"/>
</dbReference>
<dbReference type="Pfam" id="PF12728">
    <property type="entry name" value="HTH_17"/>
    <property type="match status" value="1"/>
</dbReference>
<feature type="compositionally biased region" description="Low complexity" evidence="1">
    <location>
        <begin position="90"/>
        <end position="105"/>
    </location>
</feature>
<keyword evidence="4" id="KW-1185">Reference proteome</keyword>
<comment type="caution">
    <text evidence="3">The sequence shown here is derived from an EMBL/GenBank/DDBJ whole genome shotgun (WGS) entry which is preliminary data.</text>
</comment>
<dbReference type="SUPFAM" id="SSF46955">
    <property type="entry name" value="Putative DNA-binding domain"/>
    <property type="match status" value="1"/>
</dbReference>
<proteinExistence type="predicted"/>
<accession>A0A931BMI4</accession>
<evidence type="ECO:0000256" key="1">
    <source>
        <dbReference type="SAM" id="MobiDB-lite"/>
    </source>
</evidence>
<evidence type="ECO:0000313" key="4">
    <source>
        <dbReference type="Proteomes" id="UP000599312"/>
    </source>
</evidence>